<protein>
    <submittedName>
        <fullName evidence="2">Transposase</fullName>
    </submittedName>
</protein>
<sequence length="69" mass="7971">MISLATRNWTTSRYDVVDGNISMRTSEARMLLYEQLLPEIPRQLCELSPPVTTVRRRSEADSPRPSQCF</sequence>
<organism evidence="1 2">
    <name type="scientific">Angiostrongylus cantonensis</name>
    <name type="common">Rat lungworm</name>
    <dbReference type="NCBI Taxonomy" id="6313"/>
    <lineage>
        <taxon>Eukaryota</taxon>
        <taxon>Metazoa</taxon>
        <taxon>Ecdysozoa</taxon>
        <taxon>Nematoda</taxon>
        <taxon>Chromadorea</taxon>
        <taxon>Rhabditida</taxon>
        <taxon>Rhabditina</taxon>
        <taxon>Rhabditomorpha</taxon>
        <taxon>Strongyloidea</taxon>
        <taxon>Metastrongylidae</taxon>
        <taxon>Angiostrongylus</taxon>
    </lineage>
</organism>
<proteinExistence type="predicted"/>
<reference evidence="2" key="2">
    <citation type="submission" date="2017-02" db="UniProtKB">
        <authorList>
            <consortium name="WormBaseParasite"/>
        </authorList>
    </citation>
    <scope>IDENTIFICATION</scope>
</reference>
<keyword evidence="1" id="KW-1185">Reference proteome</keyword>
<name>A0A0K0DIJ2_ANGCA</name>
<evidence type="ECO:0000313" key="2">
    <source>
        <dbReference type="WBParaSite" id="ACAC_0001111901-mRNA-1"/>
    </source>
</evidence>
<dbReference type="WBParaSite" id="ACAC_0001111901-mRNA-1">
    <property type="protein sequence ID" value="ACAC_0001111901-mRNA-1"/>
    <property type="gene ID" value="ACAC_0001111901"/>
</dbReference>
<evidence type="ECO:0000313" key="1">
    <source>
        <dbReference type="Proteomes" id="UP000035642"/>
    </source>
</evidence>
<dbReference type="Proteomes" id="UP000035642">
    <property type="component" value="Unassembled WGS sequence"/>
</dbReference>
<dbReference type="AlphaFoldDB" id="A0A0K0DIJ2"/>
<accession>A0A0K0DIJ2</accession>
<reference evidence="1" key="1">
    <citation type="submission" date="2012-09" db="EMBL/GenBank/DDBJ databases">
        <authorList>
            <person name="Martin A.A."/>
        </authorList>
    </citation>
    <scope>NUCLEOTIDE SEQUENCE</scope>
</reference>